<dbReference type="PANTHER" id="PTHR43685">
    <property type="entry name" value="GLYCOSYLTRANSFERASE"/>
    <property type="match status" value="1"/>
</dbReference>
<evidence type="ECO:0000259" key="1">
    <source>
        <dbReference type="Pfam" id="PF00535"/>
    </source>
</evidence>
<dbReference type="AlphaFoldDB" id="A0A0A2GYQ9"/>
<dbReference type="InterPro" id="IPR050834">
    <property type="entry name" value="Glycosyltransf_2"/>
</dbReference>
<name>A0A0A2GYQ9_9FLAO</name>
<dbReference type="EMBL" id="JSAQ01000001">
    <property type="protein sequence ID" value="KGO07698.1"/>
    <property type="molecule type" value="Genomic_DNA"/>
</dbReference>
<feature type="domain" description="Glycosyltransferase 2-like" evidence="1">
    <location>
        <begin position="7"/>
        <end position="130"/>
    </location>
</feature>
<dbReference type="PATRIC" id="fig|1300343.5.peg.1527"/>
<proteinExistence type="predicted"/>
<evidence type="ECO:0000313" key="2">
    <source>
        <dbReference type="EMBL" id="KGO07698.1"/>
    </source>
</evidence>
<gene>
    <name evidence="2" type="ORF">NV36_13185</name>
</gene>
<dbReference type="KEGG" id="ddo:I597_1518"/>
<comment type="caution">
    <text evidence="2">The sequence shown here is derived from an EMBL/GenBank/DDBJ whole genome shotgun (WGS) entry which is preliminary data.</text>
</comment>
<dbReference type="SUPFAM" id="SSF53448">
    <property type="entry name" value="Nucleotide-diphospho-sugar transferases"/>
    <property type="match status" value="1"/>
</dbReference>
<dbReference type="InterPro" id="IPR029044">
    <property type="entry name" value="Nucleotide-diphossugar_trans"/>
</dbReference>
<keyword evidence="2" id="KW-0808">Transferase</keyword>
<dbReference type="InterPro" id="IPR001173">
    <property type="entry name" value="Glyco_trans_2-like"/>
</dbReference>
<dbReference type="Pfam" id="PF00535">
    <property type="entry name" value="Glycos_transf_2"/>
    <property type="match status" value="1"/>
</dbReference>
<dbReference type="CDD" id="cd00761">
    <property type="entry name" value="Glyco_tranf_GTA_type"/>
    <property type="match status" value="1"/>
</dbReference>
<dbReference type="PANTHER" id="PTHR43685:SF2">
    <property type="entry name" value="GLYCOSYLTRANSFERASE 2-LIKE DOMAIN-CONTAINING PROTEIN"/>
    <property type="match status" value="1"/>
</dbReference>
<protein>
    <submittedName>
        <fullName evidence="2">Glycosyl transferase family 2</fullName>
    </submittedName>
</protein>
<dbReference type="RefSeq" id="WP_035328040.1">
    <property type="nucleotide sequence ID" value="NZ_CP015125.1"/>
</dbReference>
<keyword evidence="3" id="KW-1185">Reference proteome</keyword>
<accession>A0A0A2GYQ9</accession>
<dbReference type="OrthoDB" id="597270at2"/>
<reference evidence="2 3" key="1">
    <citation type="submission" date="2014-10" db="EMBL/GenBank/DDBJ databases">
        <title>Draft genome sequence of the proteorhodopsin-containing marine bacterium Dokdonia donghaensis.</title>
        <authorList>
            <person name="Gomez-Consarnau L."/>
            <person name="Gonzalez J.M."/>
            <person name="Riedel T."/>
            <person name="Jaenicke S."/>
            <person name="Wagner-Doebler I."/>
            <person name="Fuhrman J.A."/>
        </authorList>
    </citation>
    <scope>NUCLEOTIDE SEQUENCE [LARGE SCALE GENOMIC DNA]</scope>
    <source>
        <strain evidence="2 3">DSW-1</strain>
    </source>
</reference>
<dbReference type="GO" id="GO:0016740">
    <property type="term" value="F:transferase activity"/>
    <property type="evidence" value="ECO:0007669"/>
    <property type="project" value="UniProtKB-KW"/>
</dbReference>
<dbReference type="Proteomes" id="UP000030140">
    <property type="component" value="Unassembled WGS sequence"/>
</dbReference>
<organism evidence="2 3">
    <name type="scientific">Dokdonia donghaensis DSW-1</name>
    <dbReference type="NCBI Taxonomy" id="1300343"/>
    <lineage>
        <taxon>Bacteria</taxon>
        <taxon>Pseudomonadati</taxon>
        <taxon>Bacteroidota</taxon>
        <taxon>Flavobacteriia</taxon>
        <taxon>Flavobacteriales</taxon>
        <taxon>Flavobacteriaceae</taxon>
        <taxon>Dokdonia</taxon>
    </lineage>
</organism>
<sequence length="286" mass="33106">MTIPQVSIIVPCYKQAHYLQESLQSVLDQTFEAWECIIVNDGSPDNTEEVAQKWCKKDARFKYIKKTNGGLSSARNAGIEISRGEFILPLDADDVLHKALLSTLVPVLETNRDVAVVSCYSKFFDGTISNIVNELKPKGDSYKYLLYVNQLVATSLYRKSLWKSVGGYDESMKKGFEDWEFWIAITKSGWKYKIIPEYLFYYRKAKKSMLVDTINNHTEIVKQYIINKHKELYIEDFENCVEVFTYHLKVSRAREKRLQNSIDYKLGKVLLKPLRLLGLLKTKNKG</sequence>
<evidence type="ECO:0000313" key="3">
    <source>
        <dbReference type="Proteomes" id="UP000030140"/>
    </source>
</evidence>
<dbReference type="Gene3D" id="3.90.550.10">
    <property type="entry name" value="Spore Coat Polysaccharide Biosynthesis Protein SpsA, Chain A"/>
    <property type="match status" value="1"/>
</dbReference>